<accession>A0A381TZC1</accession>
<feature type="transmembrane region" description="Helical" evidence="1">
    <location>
        <begin position="196"/>
        <end position="217"/>
    </location>
</feature>
<name>A0A381TZC1_9ZZZZ</name>
<feature type="transmembrane region" description="Helical" evidence="1">
    <location>
        <begin position="168"/>
        <end position="190"/>
    </location>
</feature>
<feature type="transmembrane region" description="Helical" evidence="1">
    <location>
        <begin position="61"/>
        <end position="81"/>
    </location>
</feature>
<evidence type="ECO:0000259" key="2">
    <source>
        <dbReference type="Pfam" id="PF00892"/>
    </source>
</evidence>
<keyword evidence="1" id="KW-0472">Membrane</keyword>
<feature type="transmembrane region" description="Helical" evidence="1">
    <location>
        <begin position="254"/>
        <end position="273"/>
    </location>
</feature>
<feature type="transmembrane region" description="Helical" evidence="1">
    <location>
        <begin position="87"/>
        <end position="109"/>
    </location>
</feature>
<feature type="domain" description="EamA" evidence="2">
    <location>
        <begin position="4"/>
        <end position="132"/>
    </location>
</feature>
<feature type="transmembrane region" description="Helical" evidence="1">
    <location>
        <begin position="31"/>
        <end position="49"/>
    </location>
</feature>
<protein>
    <recommendedName>
        <fullName evidence="2">EamA domain-containing protein</fullName>
    </recommendedName>
</protein>
<gene>
    <name evidence="3" type="ORF">METZ01_LOCUS73221</name>
</gene>
<evidence type="ECO:0000256" key="1">
    <source>
        <dbReference type="SAM" id="Phobius"/>
    </source>
</evidence>
<keyword evidence="1" id="KW-0812">Transmembrane</keyword>
<dbReference type="EMBL" id="UINC01005290">
    <property type="protein sequence ID" value="SVA20367.1"/>
    <property type="molecule type" value="Genomic_DNA"/>
</dbReference>
<dbReference type="AlphaFoldDB" id="A0A381TZC1"/>
<reference evidence="3" key="1">
    <citation type="submission" date="2018-05" db="EMBL/GenBank/DDBJ databases">
        <authorList>
            <person name="Lanie J.A."/>
            <person name="Ng W.-L."/>
            <person name="Kazmierczak K.M."/>
            <person name="Andrzejewski T.M."/>
            <person name="Davidsen T.M."/>
            <person name="Wayne K.J."/>
            <person name="Tettelin H."/>
            <person name="Glass J.I."/>
            <person name="Rusch D."/>
            <person name="Podicherti R."/>
            <person name="Tsui H.-C.T."/>
            <person name="Winkler M.E."/>
        </authorList>
    </citation>
    <scope>NUCLEOTIDE SEQUENCE</scope>
</reference>
<feature type="transmembrane region" description="Helical" evidence="1">
    <location>
        <begin position="229"/>
        <end position="248"/>
    </location>
</feature>
<feature type="transmembrane region" description="Helical" evidence="1">
    <location>
        <begin position="142"/>
        <end position="161"/>
    </location>
</feature>
<dbReference type="PANTHER" id="PTHR22911">
    <property type="entry name" value="ACYL-MALONYL CONDENSING ENZYME-RELATED"/>
    <property type="match status" value="1"/>
</dbReference>
<dbReference type="InterPro" id="IPR037185">
    <property type="entry name" value="EmrE-like"/>
</dbReference>
<dbReference type="Pfam" id="PF00892">
    <property type="entry name" value="EamA"/>
    <property type="match status" value="1"/>
</dbReference>
<sequence>VPIIALSSLLVSVNGLMLRSIESASDWQIVFGRQLCFTPVMLLLLWIRYRGQLINLFRQLGWVGIGAGTSLGLANITIILAMSHTTIANALFTLSACPLITAILARVFLKEPIARATVVAIAVAMVGIVIMVADGLDSGTPFGNLIALACATFFSLFVIFLRRGKDRNMLPASVVGGLIGISIGLTVSGFDYVLSVHDFAICFLWGGIITSAVHFLFVVGSRHVPGAEIMLITLIEFTLGPVWVWLAFGEQPTRTALLGGALVLSAVAGRSIFLMQQRAATTKGTT</sequence>
<proteinExistence type="predicted"/>
<feature type="transmembrane region" description="Helical" evidence="1">
    <location>
        <begin position="116"/>
        <end position="136"/>
    </location>
</feature>
<dbReference type="InterPro" id="IPR000620">
    <property type="entry name" value="EamA_dom"/>
</dbReference>
<dbReference type="SUPFAM" id="SSF103481">
    <property type="entry name" value="Multidrug resistance efflux transporter EmrE"/>
    <property type="match status" value="2"/>
</dbReference>
<feature type="non-terminal residue" evidence="3">
    <location>
        <position position="1"/>
    </location>
</feature>
<organism evidence="3">
    <name type="scientific">marine metagenome</name>
    <dbReference type="NCBI Taxonomy" id="408172"/>
    <lineage>
        <taxon>unclassified sequences</taxon>
        <taxon>metagenomes</taxon>
        <taxon>ecological metagenomes</taxon>
    </lineage>
</organism>
<keyword evidence="1" id="KW-1133">Transmembrane helix</keyword>
<evidence type="ECO:0000313" key="3">
    <source>
        <dbReference type="EMBL" id="SVA20367.1"/>
    </source>
</evidence>
<dbReference type="GO" id="GO:0016020">
    <property type="term" value="C:membrane"/>
    <property type="evidence" value="ECO:0007669"/>
    <property type="project" value="InterPro"/>
</dbReference>